<dbReference type="InterPro" id="IPR039537">
    <property type="entry name" value="Retrotran_Ty1/copia-like"/>
</dbReference>
<feature type="compositionally biased region" description="Basic and acidic residues" evidence="2">
    <location>
        <begin position="101"/>
        <end position="115"/>
    </location>
</feature>
<feature type="region of interest" description="Disordered" evidence="2">
    <location>
        <begin position="101"/>
        <end position="134"/>
    </location>
</feature>
<dbReference type="GO" id="GO:0009734">
    <property type="term" value="P:auxin-activated signaling pathway"/>
    <property type="evidence" value="ECO:0007669"/>
    <property type="project" value="UniProtKB-UniRule"/>
</dbReference>
<feature type="region of interest" description="Disordered" evidence="2">
    <location>
        <begin position="446"/>
        <end position="473"/>
    </location>
</feature>
<keyword evidence="1" id="KW-0805">Transcription regulation</keyword>
<feature type="compositionally biased region" description="Basic and acidic residues" evidence="2">
    <location>
        <begin position="446"/>
        <end position="456"/>
    </location>
</feature>
<keyword evidence="1" id="KW-0804">Transcription</keyword>
<dbReference type="Gene3D" id="3.30.420.10">
    <property type="entry name" value="Ribonuclease H-like superfamily/Ribonuclease H"/>
    <property type="match status" value="1"/>
</dbReference>
<reference evidence="6" key="1">
    <citation type="submission" date="2019-09" db="EMBL/GenBank/DDBJ databases">
        <title>Draft genome information of white flower Hibiscus syriacus.</title>
        <authorList>
            <person name="Kim Y.-M."/>
        </authorList>
    </citation>
    <scope>NUCLEOTIDE SEQUENCE [LARGE SCALE GENOMIC DNA]</scope>
    <source>
        <strain evidence="6">YM2019G1</strain>
    </source>
</reference>
<keyword evidence="1" id="KW-0678">Repressor</keyword>
<feature type="domain" description="GAG-pre-integrase" evidence="4">
    <location>
        <begin position="189"/>
        <end position="256"/>
    </location>
</feature>
<dbReference type="Pfam" id="PF25597">
    <property type="entry name" value="SH3_retrovirus"/>
    <property type="match status" value="1"/>
</dbReference>
<dbReference type="InterPro" id="IPR033389">
    <property type="entry name" value="AUX/IAA_dom"/>
</dbReference>
<evidence type="ECO:0000259" key="3">
    <source>
        <dbReference type="Pfam" id="PF02309"/>
    </source>
</evidence>
<dbReference type="AlphaFoldDB" id="A0A6A3A5P3"/>
<comment type="subunit">
    <text evidence="1">Homodimers and heterodimers.</text>
</comment>
<gene>
    <name evidence="6" type="ORF">F3Y22_tig00110577pilonHSYRG00088</name>
</gene>
<dbReference type="SUPFAM" id="SSF53098">
    <property type="entry name" value="Ribonuclease H-like"/>
    <property type="match status" value="1"/>
</dbReference>
<organism evidence="6 7">
    <name type="scientific">Hibiscus syriacus</name>
    <name type="common">Rose of Sharon</name>
    <dbReference type="NCBI Taxonomy" id="106335"/>
    <lineage>
        <taxon>Eukaryota</taxon>
        <taxon>Viridiplantae</taxon>
        <taxon>Streptophyta</taxon>
        <taxon>Embryophyta</taxon>
        <taxon>Tracheophyta</taxon>
        <taxon>Spermatophyta</taxon>
        <taxon>Magnoliopsida</taxon>
        <taxon>eudicotyledons</taxon>
        <taxon>Gunneridae</taxon>
        <taxon>Pentapetalae</taxon>
        <taxon>rosids</taxon>
        <taxon>malvids</taxon>
        <taxon>Malvales</taxon>
        <taxon>Malvaceae</taxon>
        <taxon>Malvoideae</taxon>
        <taxon>Hibiscus</taxon>
    </lineage>
</organism>
<comment type="caution">
    <text evidence="6">The sequence shown here is derived from an EMBL/GenBank/DDBJ whole genome shotgun (WGS) entry which is preliminary data.</text>
</comment>
<dbReference type="Proteomes" id="UP000436088">
    <property type="component" value="Unassembled WGS sequence"/>
</dbReference>
<dbReference type="EMBL" id="VEPZ02001037">
    <property type="protein sequence ID" value="KAE8699518.1"/>
    <property type="molecule type" value="Genomic_DNA"/>
</dbReference>
<protein>
    <recommendedName>
        <fullName evidence="1">Auxin-responsive protein</fullName>
    </recommendedName>
</protein>
<dbReference type="InterPro" id="IPR025724">
    <property type="entry name" value="GAG-pre-integrase_dom"/>
</dbReference>
<evidence type="ECO:0000313" key="6">
    <source>
        <dbReference type="EMBL" id="KAE8699518.1"/>
    </source>
</evidence>
<proteinExistence type="inferred from homology"/>
<evidence type="ECO:0000256" key="1">
    <source>
        <dbReference type="RuleBase" id="RU004549"/>
    </source>
</evidence>
<dbReference type="Pfam" id="PF13976">
    <property type="entry name" value="gag_pre-integrs"/>
    <property type="match status" value="1"/>
</dbReference>
<keyword evidence="1" id="KW-0539">Nucleus</keyword>
<feature type="compositionally biased region" description="Polar residues" evidence="2">
    <location>
        <begin position="118"/>
        <end position="132"/>
    </location>
</feature>
<feature type="domain" description="Retroviral polymerase SH3-like" evidence="5">
    <location>
        <begin position="389"/>
        <end position="451"/>
    </location>
</feature>
<accession>A0A6A3A5P3</accession>
<dbReference type="Pfam" id="PF02309">
    <property type="entry name" value="AUX_IAA"/>
    <property type="match status" value="1"/>
</dbReference>
<dbReference type="PANTHER" id="PTHR42648">
    <property type="entry name" value="TRANSPOSASE, PUTATIVE-RELATED"/>
    <property type="match status" value="1"/>
</dbReference>
<dbReference type="Gene3D" id="3.40.50.1820">
    <property type="entry name" value="alpha/beta hydrolase"/>
    <property type="match status" value="1"/>
</dbReference>
<keyword evidence="1" id="KW-0927">Auxin signaling pathway</keyword>
<feature type="domain" description="AUX/IAA" evidence="3">
    <location>
        <begin position="688"/>
        <end position="735"/>
    </location>
</feature>
<evidence type="ECO:0000256" key="2">
    <source>
        <dbReference type="SAM" id="MobiDB-lite"/>
    </source>
</evidence>
<dbReference type="GO" id="GO:0005634">
    <property type="term" value="C:nucleus"/>
    <property type="evidence" value="ECO:0007669"/>
    <property type="project" value="UniProtKB-SubCell"/>
</dbReference>
<name>A0A6A3A5P3_HIBSY</name>
<comment type="similarity">
    <text evidence="1">Belongs to the Aux/IAA family.</text>
</comment>
<dbReference type="InterPro" id="IPR012337">
    <property type="entry name" value="RNaseH-like_sf"/>
</dbReference>
<dbReference type="InterPro" id="IPR036397">
    <property type="entry name" value="RNaseH_sf"/>
</dbReference>
<keyword evidence="7" id="KW-1185">Reference proteome</keyword>
<dbReference type="InterPro" id="IPR057670">
    <property type="entry name" value="SH3_retrovirus"/>
</dbReference>
<evidence type="ECO:0000259" key="5">
    <source>
        <dbReference type="Pfam" id="PF25597"/>
    </source>
</evidence>
<sequence>MKTILRKDGCLAAISERLVDFTYDNKWIEIDENDMANFHLALVDELTSLRCAIGEQERAELLLQSLHDSYDQLIISLTNNNVTSLVFNNIASVVLQEENRRKNKEDRQGHLKKDCWSLNKNSNPQGNTANTSDDGDALYCEASATMEGRKRFADIWLIDSGSNISHDLKKRMVFRGALVVLKGEKIVTNLYMLKGETLLEAEASVASCSSDSAMLWHRKLGHMSEQGMKVLVEQNLLPGLIKVSLTLCEHCITSKQYRLKFNTSNSRGKSVLELVHSDEWKAPVTSLGGAKYFVSFIDDYSRRCWVYPIKKKLDVFSTFKNFKALVELDYENKIKCFRTYNGGEYTKTINTTFYLVNRAPSTAIELKTPMEMWIGKPADYSNLHVFGSIVHVMYNSQEISELDPKSRKCKFLGYGDGVKGYRLWDPTTRKVIISRDVIFVEDKLQRKEEDKPTHDEQELESSEAPTTRQSDRVRRRPNWHLDYVIEGNIAYCLLTEDGEPSIYQEEGSQLVTNGSSKSSEMVTIKLRGIVQDWWSKDMLKKRLNKSMYGLKQAPRCLFKRFDSFIMCLGYNKLNAYHCAYFKSEEERMKMSRVPYASTVKSLMFAMICTRPDIAQAGRVSAVATSTTEAEYVAATQAIKEAIRLKMLLEEFGHNQEDVSYMMGPSCGVATSPVIPKEHAIHPKSSTGSRGGEKAAFVKVSLDGATFLRKVDLRMYKSYQQLSDALAKMLSSFTIDPKDPLLRSELIRYGEMAQACYDAFDFDPFSKYYGSCRFTPRRFFDSLAMADHGYMLSKYLFATSNINLPNFFKKSVDA</sequence>
<dbReference type="PANTHER" id="PTHR42648:SF28">
    <property type="entry name" value="TRANSPOSON-ENCODED PROTEIN WITH RIBONUCLEASE H-LIKE AND RETROVIRUS ZINC FINGER-LIKE DOMAINS"/>
    <property type="match status" value="1"/>
</dbReference>
<comment type="function">
    <text evidence="1">Aux/IAA proteins are short-lived transcriptional factors that function as repressors of early auxin response genes at low auxin concentrations.</text>
</comment>
<dbReference type="GO" id="GO:0003676">
    <property type="term" value="F:nucleic acid binding"/>
    <property type="evidence" value="ECO:0007669"/>
    <property type="project" value="InterPro"/>
</dbReference>
<comment type="subcellular location">
    <subcellularLocation>
        <location evidence="1">Nucleus</location>
    </subcellularLocation>
</comment>
<evidence type="ECO:0000259" key="4">
    <source>
        <dbReference type="Pfam" id="PF13976"/>
    </source>
</evidence>
<evidence type="ECO:0000313" key="7">
    <source>
        <dbReference type="Proteomes" id="UP000436088"/>
    </source>
</evidence>
<dbReference type="InterPro" id="IPR029058">
    <property type="entry name" value="AB_hydrolase_fold"/>
</dbReference>